<gene>
    <name evidence="1" type="ORF">PHET_08086</name>
</gene>
<dbReference type="Proteomes" id="UP000748531">
    <property type="component" value="Unassembled WGS sequence"/>
</dbReference>
<dbReference type="OrthoDB" id="6232628at2759"/>
<evidence type="ECO:0000313" key="1">
    <source>
        <dbReference type="EMBL" id="KAF5398168.1"/>
    </source>
</evidence>
<comment type="caution">
    <text evidence="1">The sequence shown here is derived from an EMBL/GenBank/DDBJ whole genome shotgun (WGS) entry which is preliminary data.</text>
</comment>
<accession>A0A8J4WF83</accession>
<dbReference type="AlphaFoldDB" id="A0A8J4WF83"/>
<proteinExistence type="predicted"/>
<protein>
    <submittedName>
        <fullName evidence="1">Uncharacterized protein</fullName>
    </submittedName>
</protein>
<organism evidence="1 2">
    <name type="scientific">Paragonimus heterotremus</name>
    <dbReference type="NCBI Taxonomy" id="100268"/>
    <lineage>
        <taxon>Eukaryota</taxon>
        <taxon>Metazoa</taxon>
        <taxon>Spiralia</taxon>
        <taxon>Lophotrochozoa</taxon>
        <taxon>Platyhelminthes</taxon>
        <taxon>Trematoda</taxon>
        <taxon>Digenea</taxon>
        <taxon>Plagiorchiida</taxon>
        <taxon>Troglotremata</taxon>
        <taxon>Troglotrematidae</taxon>
        <taxon>Paragonimus</taxon>
    </lineage>
</organism>
<reference evidence="1" key="1">
    <citation type="submission" date="2019-05" db="EMBL/GenBank/DDBJ databases">
        <title>Annotation for the trematode Paragonimus heterotremus.</title>
        <authorList>
            <person name="Choi Y.-J."/>
        </authorList>
    </citation>
    <scope>NUCLEOTIDE SEQUENCE</scope>
    <source>
        <strain evidence="1">LC</strain>
    </source>
</reference>
<dbReference type="EMBL" id="LUCH01005323">
    <property type="protein sequence ID" value="KAF5398168.1"/>
    <property type="molecule type" value="Genomic_DNA"/>
</dbReference>
<keyword evidence="2" id="KW-1185">Reference proteome</keyword>
<sequence length="273" mass="31063">MERPSADFKLTSTPCNKDSFFEHKQLPVSTIEYSCDTGYCTGLYEKTSVSDRDACRTTTFCTSSMDCYQFDECCNERKTLRGKRRVDVISALLEFDGTNYLVQRIIGYVPVLDRINMLCVSRNWSTLNKILPHMFNRYVISSDDKNNKENYTVVPSQSCQKSRVPLANVSCNQVPTSRATLAADAFSVCAHLHACPACSGVAYHYPSQWPNRLHCQSVNCGISVCFNCRREHSPSEKCPVRKSRSVLRMPSPEQEVRSARIRTKLNRLALRRL</sequence>
<evidence type="ECO:0000313" key="2">
    <source>
        <dbReference type="Proteomes" id="UP000748531"/>
    </source>
</evidence>
<name>A0A8J4WF83_9TREM</name>